<sequence length="99" mass="11486">MYYKFTSAKDYASVMIDGHFISVAHLKEKILESKHLGKGNDFNLLVTNAHNNEGWFDYIIFFKTFKFAKQILGLLIVTVPLSVITALYYIVFQMRTEKV</sequence>
<accession>A0A8S0TQN0</accession>
<dbReference type="Gene3D" id="3.10.20.90">
    <property type="entry name" value="Phosphatidylinositol 3-kinase Catalytic Subunit, Chain A, domain 1"/>
    <property type="match status" value="1"/>
</dbReference>
<organism evidence="3 4">
    <name type="scientific">Olea europaea subsp. europaea</name>
    <dbReference type="NCBI Taxonomy" id="158383"/>
    <lineage>
        <taxon>Eukaryota</taxon>
        <taxon>Viridiplantae</taxon>
        <taxon>Streptophyta</taxon>
        <taxon>Embryophyta</taxon>
        <taxon>Tracheophyta</taxon>
        <taxon>Spermatophyta</taxon>
        <taxon>Magnoliopsida</taxon>
        <taxon>eudicotyledons</taxon>
        <taxon>Gunneridae</taxon>
        <taxon>Pentapetalae</taxon>
        <taxon>asterids</taxon>
        <taxon>lamiids</taxon>
        <taxon>Lamiales</taxon>
        <taxon>Oleaceae</taxon>
        <taxon>Oleeae</taxon>
        <taxon>Olea</taxon>
    </lineage>
</organism>
<dbReference type="OrthoDB" id="106784at2759"/>
<keyword evidence="1" id="KW-1133">Transmembrane helix</keyword>
<keyword evidence="1" id="KW-0812">Transmembrane</keyword>
<keyword evidence="1" id="KW-0472">Membrane</keyword>
<dbReference type="Gramene" id="OE9D000956T1">
    <property type="protein sequence ID" value="OE9D000956C1"/>
    <property type="gene ID" value="OE9D000956"/>
</dbReference>
<comment type="caution">
    <text evidence="3">The sequence shown here is derived from an EMBL/GenBank/DDBJ whole genome shotgun (WGS) entry which is preliminary data.</text>
</comment>
<dbReference type="Proteomes" id="UP000594638">
    <property type="component" value="Unassembled WGS sequence"/>
</dbReference>
<evidence type="ECO:0000313" key="3">
    <source>
        <dbReference type="EMBL" id="CAA3005678.1"/>
    </source>
</evidence>
<dbReference type="GO" id="GO:0008270">
    <property type="term" value="F:zinc ion binding"/>
    <property type="evidence" value="ECO:0007669"/>
    <property type="project" value="InterPro"/>
</dbReference>
<gene>
    <name evidence="3" type="ORF">OLEA9_D000956</name>
</gene>
<feature type="transmembrane region" description="Helical" evidence="1">
    <location>
        <begin position="71"/>
        <end position="91"/>
    </location>
</feature>
<protein>
    <submittedName>
        <fullName evidence="3">E3 ubiquitin ligase PARAQUAT TOLERANCE 3-like isoform X2</fullName>
    </submittedName>
</protein>
<keyword evidence="4" id="KW-1185">Reference proteome</keyword>
<evidence type="ECO:0000313" key="4">
    <source>
        <dbReference type="Proteomes" id="UP000594638"/>
    </source>
</evidence>
<dbReference type="Pfam" id="PF08783">
    <property type="entry name" value="DWNN"/>
    <property type="match status" value="1"/>
</dbReference>
<dbReference type="AlphaFoldDB" id="A0A8S0TQN0"/>
<dbReference type="EMBL" id="CACTIH010007248">
    <property type="protein sequence ID" value="CAA3005678.1"/>
    <property type="molecule type" value="Genomic_DNA"/>
</dbReference>
<name>A0A8S0TQN0_OLEEU</name>
<proteinExistence type="predicted"/>
<reference evidence="3 4" key="1">
    <citation type="submission" date="2019-12" db="EMBL/GenBank/DDBJ databases">
        <authorList>
            <person name="Alioto T."/>
            <person name="Alioto T."/>
            <person name="Gomez Garrido J."/>
        </authorList>
    </citation>
    <scope>NUCLEOTIDE SEQUENCE [LARGE SCALE GENOMIC DNA]</scope>
</reference>
<dbReference type="SMART" id="SM01180">
    <property type="entry name" value="DWNN"/>
    <property type="match status" value="1"/>
</dbReference>
<evidence type="ECO:0000256" key="1">
    <source>
        <dbReference type="SAM" id="Phobius"/>
    </source>
</evidence>
<feature type="non-terminal residue" evidence="3">
    <location>
        <position position="99"/>
    </location>
</feature>
<feature type="domain" description="DWNN" evidence="2">
    <location>
        <begin position="1"/>
        <end position="80"/>
    </location>
</feature>
<dbReference type="PROSITE" id="PS51282">
    <property type="entry name" value="DWNN"/>
    <property type="match status" value="1"/>
</dbReference>
<evidence type="ECO:0000259" key="2">
    <source>
        <dbReference type="PROSITE" id="PS51282"/>
    </source>
</evidence>
<dbReference type="InterPro" id="IPR014891">
    <property type="entry name" value="DWNN_domain"/>
</dbReference>